<proteinExistence type="predicted"/>
<reference evidence="1 2" key="1">
    <citation type="journal article" date="2019" name="J. Hered.">
        <title>An Improved Genome Assembly for Drosophila navojoa, the Basal Species in the mojavensis Cluster.</title>
        <authorList>
            <person name="Vanderlinde T."/>
            <person name="Dupim E.G."/>
            <person name="Nazario-Yepiz N.O."/>
            <person name="Carvalho A.B."/>
        </authorList>
    </citation>
    <scope>NUCLEOTIDE SEQUENCE [LARGE SCALE GENOMIC DNA]</scope>
    <source>
        <strain evidence="1">Navoj_Jal97</strain>
        <tissue evidence="1">Whole organism</tissue>
    </source>
</reference>
<sequence>MPTITEDCIDGFQQYYSRPPEMPKKKSIKQMIYDDEENSYFGRTIESWACTMEVPQQQQQQQQQLVGKIQHFS</sequence>
<evidence type="ECO:0000313" key="2">
    <source>
        <dbReference type="Proteomes" id="UP000295192"/>
    </source>
</evidence>
<dbReference type="AlphaFoldDB" id="A0A484B9C6"/>
<dbReference type="STRING" id="7232.A0A484B9C6"/>
<keyword evidence="2" id="KW-1185">Reference proteome</keyword>
<gene>
    <name evidence="1" type="ORF">AWZ03_008700</name>
</gene>
<organism evidence="1 2">
    <name type="scientific">Drosophila navojoa</name>
    <name type="common">Fruit fly</name>
    <dbReference type="NCBI Taxonomy" id="7232"/>
    <lineage>
        <taxon>Eukaryota</taxon>
        <taxon>Metazoa</taxon>
        <taxon>Ecdysozoa</taxon>
        <taxon>Arthropoda</taxon>
        <taxon>Hexapoda</taxon>
        <taxon>Insecta</taxon>
        <taxon>Pterygota</taxon>
        <taxon>Neoptera</taxon>
        <taxon>Endopterygota</taxon>
        <taxon>Diptera</taxon>
        <taxon>Brachycera</taxon>
        <taxon>Muscomorpha</taxon>
        <taxon>Ephydroidea</taxon>
        <taxon>Drosophilidae</taxon>
        <taxon>Drosophila</taxon>
    </lineage>
</organism>
<dbReference type="EMBL" id="LSRL02000092">
    <property type="protein sequence ID" value="TDG44892.1"/>
    <property type="molecule type" value="Genomic_DNA"/>
</dbReference>
<comment type="caution">
    <text evidence="1">The sequence shown here is derived from an EMBL/GenBank/DDBJ whole genome shotgun (WGS) entry which is preliminary data.</text>
</comment>
<evidence type="ECO:0000313" key="1">
    <source>
        <dbReference type="EMBL" id="TDG44892.1"/>
    </source>
</evidence>
<accession>A0A484B9C6</accession>
<protein>
    <submittedName>
        <fullName evidence="1">Uncharacterized protein</fullName>
    </submittedName>
</protein>
<dbReference type="OrthoDB" id="5912413at2759"/>
<dbReference type="Proteomes" id="UP000295192">
    <property type="component" value="Unassembled WGS sequence"/>
</dbReference>
<name>A0A484B9C6_DRONA</name>